<evidence type="ECO:0000256" key="10">
    <source>
        <dbReference type="HAMAP-Rule" id="MF_00033"/>
    </source>
</evidence>
<feature type="binding site" evidence="10">
    <location>
        <begin position="13"/>
        <end position="15"/>
    </location>
    <ligand>
        <name>UDP-N-acetyl-alpha-D-glucosamine</name>
        <dbReference type="ChEBI" id="CHEBI:57705"/>
    </ligand>
</feature>
<evidence type="ECO:0000256" key="1">
    <source>
        <dbReference type="ARBA" id="ARBA00022475"/>
    </source>
</evidence>
<feature type="binding site" evidence="10">
    <location>
        <position position="164"/>
    </location>
    <ligand>
        <name>UDP-N-acetyl-alpha-D-glucosamine</name>
        <dbReference type="ChEBI" id="CHEBI:57705"/>
    </ligand>
</feature>
<keyword evidence="3 10" id="KW-0328">Glycosyltransferase</keyword>
<dbReference type="SUPFAM" id="SSF53756">
    <property type="entry name" value="UDP-Glycosyltransferase/glycogen phosphorylase"/>
    <property type="match status" value="1"/>
</dbReference>
<evidence type="ECO:0000259" key="11">
    <source>
        <dbReference type="Pfam" id="PF03033"/>
    </source>
</evidence>
<dbReference type="InterPro" id="IPR004276">
    <property type="entry name" value="GlycoTrans_28_N"/>
</dbReference>
<evidence type="ECO:0000256" key="8">
    <source>
        <dbReference type="ARBA" id="ARBA00023306"/>
    </source>
</evidence>
<dbReference type="Pfam" id="PF03033">
    <property type="entry name" value="Glyco_transf_28"/>
    <property type="match status" value="1"/>
</dbReference>
<reference evidence="14" key="1">
    <citation type="submission" date="2016-10" db="EMBL/GenBank/DDBJ databases">
        <authorList>
            <person name="Varghese N."/>
            <person name="Submissions S."/>
        </authorList>
    </citation>
    <scope>NUCLEOTIDE SEQUENCE [LARGE SCALE GENOMIC DNA]</scope>
    <source>
        <strain evidence="14">DSM 17616</strain>
    </source>
</reference>
<dbReference type="EC" id="2.4.1.227" evidence="10"/>
<gene>
    <name evidence="10" type="primary">murG</name>
    <name evidence="13" type="ORF">SAMN05660691_01865</name>
</gene>
<feature type="domain" description="Glycosyl transferase family 28 C-terminal" evidence="12">
    <location>
        <begin position="182"/>
        <end position="337"/>
    </location>
</feature>
<dbReference type="Gene3D" id="3.40.50.2000">
    <property type="entry name" value="Glycogen Phosphorylase B"/>
    <property type="match status" value="2"/>
</dbReference>
<evidence type="ECO:0000313" key="13">
    <source>
        <dbReference type="EMBL" id="SEH86179.1"/>
    </source>
</evidence>
<dbReference type="GO" id="GO:0009252">
    <property type="term" value="P:peptidoglycan biosynthetic process"/>
    <property type="evidence" value="ECO:0007669"/>
    <property type="project" value="UniProtKB-UniRule"/>
</dbReference>
<dbReference type="HAMAP" id="MF_00033">
    <property type="entry name" value="MurG"/>
    <property type="match status" value="1"/>
</dbReference>
<evidence type="ECO:0000256" key="5">
    <source>
        <dbReference type="ARBA" id="ARBA00022960"/>
    </source>
</evidence>
<evidence type="ECO:0000313" key="14">
    <source>
        <dbReference type="Proteomes" id="UP000199371"/>
    </source>
</evidence>
<accession>A0A1H6LCN3</accession>
<evidence type="ECO:0000256" key="4">
    <source>
        <dbReference type="ARBA" id="ARBA00022679"/>
    </source>
</evidence>
<dbReference type="GO" id="GO:0051301">
    <property type="term" value="P:cell division"/>
    <property type="evidence" value="ECO:0007669"/>
    <property type="project" value="UniProtKB-KW"/>
</dbReference>
<feature type="binding site" evidence="10">
    <location>
        <position position="290"/>
    </location>
    <ligand>
        <name>UDP-N-acetyl-alpha-D-glucosamine</name>
        <dbReference type="ChEBI" id="CHEBI:57705"/>
    </ligand>
</feature>
<dbReference type="InterPro" id="IPR007235">
    <property type="entry name" value="Glyco_trans_28_C"/>
</dbReference>
<dbReference type="RefSeq" id="WP_092792585.1">
    <property type="nucleotide sequence ID" value="NZ_FNXF01000005.1"/>
</dbReference>
<keyword evidence="8 10" id="KW-0131">Cell cycle</keyword>
<dbReference type="PANTHER" id="PTHR21015">
    <property type="entry name" value="UDP-N-ACETYLGLUCOSAMINE--N-ACETYLMURAMYL-(PENTAPEPTIDE) PYROPHOSPHORYL-UNDECAPRENOL N-ACETYLGLUCOSAMINE TRANSFERASE 1"/>
    <property type="match status" value="1"/>
</dbReference>
<comment type="function">
    <text evidence="10">Cell wall formation. Catalyzes the transfer of a GlcNAc subunit on undecaprenyl-pyrophosphoryl-MurNAc-pentapeptide (lipid intermediate I) to form undecaprenyl-pyrophosphoryl-MurNAc-(pentapeptide)GlcNAc (lipid intermediate II).</text>
</comment>
<dbReference type="GO" id="GO:0005975">
    <property type="term" value="P:carbohydrate metabolic process"/>
    <property type="evidence" value="ECO:0007669"/>
    <property type="project" value="InterPro"/>
</dbReference>
<dbReference type="UniPathway" id="UPA00219"/>
<dbReference type="Pfam" id="PF04101">
    <property type="entry name" value="Glyco_tran_28_C"/>
    <property type="match status" value="1"/>
</dbReference>
<dbReference type="CDD" id="cd03785">
    <property type="entry name" value="GT28_MurG"/>
    <property type="match status" value="1"/>
</dbReference>
<proteinExistence type="inferred from homology"/>
<keyword evidence="9 10" id="KW-0961">Cell wall biogenesis/degradation</keyword>
<dbReference type="AlphaFoldDB" id="A0A1H6LCN3"/>
<feature type="binding site" evidence="10">
    <location>
        <position position="188"/>
    </location>
    <ligand>
        <name>UDP-N-acetyl-alpha-D-glucosamine</name>
        <dbReference type="ChEBI" id="CHEBI:57705"/>
    </ligand>
</feature>
<keyword evidence="5 10" id="KW-0133">Cell shape</keyword>
<feature type="binding site" evidence="10">
    <location>
        <position position="245"/>
    </location>
    <ligand>
        <name>UDP-N-acetyl-alpha-D-glucosamine</name>
        <dbReference type="ChEBI" id="CHEBI:57705"/>
    </ligand>
</feature>
<dbReference type="GO" id="GO:0051991">
    <property type="term" value="F:UDP-N-acetyl-D-glucosamine:N-acetylmuramoyl-L-alanyl-D-glutamyl-meso-2,6-diaminopimelyl-D-alanyl-D-alanine-diphosphoundecaprenol 4-beta-N-acetylglucosaminlytransferase activity"/>
    <property type="evidence" value="ECO:0007669"/>
    <property type="project" value="RHEA"/>
</dbReference>
<dbReference type="OrthoDB" id="9808936at2"/>
<sequence>MTKPRILIMAGGTGGHIFPAQAVATALSAAGWQIHWLGTANRMEATLVPQFGWPFHAVNVAGLRGKGVLSLITAPWMLLKSLLQARQVLNTVQPDLVLGFGGYASGPGGVAAWLKRLPLFIHEQNAVAGSTNRLLAKLARKVLVAFPAAFAGHAKQQLVGNPVRAELINIATAHDYSGSLKVLVVGGSLGAQALNDKLPAIFAKATQAGVLEVRHQTGKAMQLQTEQQYQQLGNTNLTAQACAFIDDMAQAYAWADVVICRAGASTVSELACAGVAAVFVPLPSAIDDHQSANARWLTEQGAALLLAQHELTEQRLLPLLQQWLHSKAPLQQMAVKARACALDHATAQVVALCQQVVGQQVTGQNL</sequence>
<protein>
    <recommendedName>
        <fullName evidence="10">UDP-N-acetylglucosamine--N-acetylmuramyl-(pentapeptide) pyrophosphoryl-undecaprenol N-acetylglucosamine transferase</fullName>
        <ecNumber evidence="10">2.4.1.227</ecNumber>
    </recommendedName>
    <alternativeName>
        <fullName evidence="10">Undecaprenyl-PP-MurNAc-pentapeptide-UDPGlcNAc GlcNAc transferase</fullName>
    </alternativeName>
</protein>
<keyword evidence="14" id="KW-1185">Reference proteome</keyword>
<dbReference type="PANTHER" id="PTHR21015:SF22">
    <property type="entry name" value="GLYCOSYLTRANSFERASE"/>
    <property type="match status" value="1"/>
</dbReference>
<keyword evidence="7 10" id="KW-0472">Membrane</keyword>
<dbReference type="Proteomes" id="UP000199371">
    <property type="component" value="Unassembled WGS sequence"/>
</dbReference>
<organism evidence="13 14">
    <name type="scientific">Rheinheimera pacifica</name>
    <dbReference type="NCBI Taxonomy" id="173990"/>
    <lineage>
        <taxon>Bacteria</taxon>
        <taxon>Pseudomonadati</taxon>
        <taxon>Pseudomonadota</taxon>
        <taxon>Gammaproteobacteria</taxon>
        <taxon>Chromatiales</taxon>
        <taxon>Chromatiaceae</taxon>
        <taxon>Rheinheimera</taxon>
    </lineage>
</organism>
<keyword evidence="6 10" id="KW-0573">Peptidoglycan synthesis</keyword>
<evidence type="ECO:0000256" key="2">
    <source>
        <dbReference type="ARBA" id="ARBA00022618"/>
    </source>
</evidence>
<comment type="caution">
    <text evidence="10">Lacks conserved residue(s) required for the propagation of feature annotation.</text>
</comment>
<keyword evidence="2 10" id="KW-0132">Cell division</keyword>
<feature type="binding site" evidence="10">
    <location>
        <position position="125"/>
    </location>
    <ligand>
        <name>UDP-N-acetyl-alpha-D-glucosamine</name>
        <dbReference type="ChEBI" id="CHEBI:57705"/>
    </ligand>
</feature>
<keyword evidence="4 10" id="KW-0808">Transferase</keyword>
<dbReference type="GO" id="GO:0008360">
    <property type="term" value="P:regulation of cell shape"/>
    <property type="evidence" value="ECO:0007669"/>
    <property type="project" value="UniProtKB-KW"/>
</dbReference>
<dbReference type="GO" id="GO:0050511">
    <property type="term" value="F:undecaprenyldiphospho-muramoylpentapeptide beta-N-acetylglucosaminyltransferase activity"/>
    <property type="evidence" value="ECO:0007669"/>
    <property type="project" value="UniProtKB-UniRule"/>
</dbReference>
<evidence type="ECO:0000259" key="12">
    <source>
        <dbReference type="Pfam" id="PF04101"/>
    </source>
</evidence>
<dbReference type="NCBIfam" id="TIGR01133">
    <property type="entry name" value="murG"/>
    <property type="match status" value="1"/>
</dbReference>
<dbReference type="GO" id="GO:0071555">
    <property type="term" value="P:cell wall organization"/>
    <property type="evidence" value="ECO:0007669"/>
    <property type="project" value="UniProtKB-KW"/>
</dbReference>
<comment type="subcellular location">
    <subcellularLocation>
        <location evidence="10">Cell membrane</location>
        <topology evidence="10">Peripheral membrane protein</topology>
        <orientation evidence="10">Cytoplasmic side</orientation>
    </subcellularLocation>
</comment>
<evidence type="ECO:0000256" key="9">
    <source>
        <dbReference type="ARBA" id="ARBA00023316"/>
    </source>
</evidence>
<comment type="pathway">
    <text evidence="10">Cell wall biogenesis; peptidoglycan biosynthesis.</text>
</comment>
<feature type="domain" description="Glycosyltransferase family 28 N-terminal" evidence="11">
    <location>
        <begin position="6"/>
        <end position="143"/>
    </location>
</feature>
<dbReference type="EMBL" id="FNXF01000005">
    <property type="protein sequence ID" value="SEH86179.1"/>
    <property type="molecule type" value="Genomic_DNA"/>
</dbReference>
<comment type="similarity">
    <text evidence="10">Belongs to the glycosyltransferase 28 family. MurG subfamily.</text>
</comment>
<dbReference type="InterPro" id="IPR006009">
    <property type="entry name" value="GlcNAc_MurG"/>
</dbReference>
<evidence type="ECO:0000256" key="3">
    <source>
        <dbReference type="ARBA" id="ARBA00022676"/>
    </source>
</evidence>
<dbReference type="GO" id="GO:0005886">
    <property type="term" value="C:plasma membrane"/>
    <property type="evidence" value="ECO:0007669"/>
    <property type="project" value="UniProtKB-SubCell"/>
</dbReference>
<dbReference type="STRING" id="173990.SAMN05660691_01865"/>
<keyword evidence="1 10" id="KW-1003">Cell membrane</keyword>
<name>A0A1H6LCN3_9GAMM</name>
<evidence type="ECO:0000256" key="7">
    <source>
        <dbReference type="ARBA" id="ARBA00023136"/>
    </source>
</evidence>
<evidence type="ECO:0000256" key="6">
    <source>
        <dbReference type="ARBA" id="ARBA00022984"/>
    </source>
</evidence>
<comment type="catalytic activity">
    <reaction evidence="10">
        <text>di-trans,octa-cis-undecaprenyl diphospho-N-acetyl-alpha-D-muramoyl-L-alanyl-D-glutamyl-meso-2,6-diaminopimeloyl-D-alanyl-D-alanine + UDP-N-acetyl-alpha-D-glucosamine = di-trans,octa-cis-undecaprenyl diphospho-[N-acetyl-alpha-D-glucosaminyl-(1-&gt;4)]-N-acetyl-alpha-D-muramoyl-L-alanyl-D-glutamyl-meso-2,6-diaminopimeloyl-D-alanyl-D-alanine + UDP + H(+)</text>
        <dbReference type="Rhea" id="RHEA:31227"/>
        <dbReference type="ChEBI" id="CHEBI:15378"/>
        <dbReference type="ChEBI" id="CHEBI:57705"/>
        <dbReference type="ChEBI" id="CHEBI:58223"/>
        <dbReference type="ChEBI" id="CHEBI:61387"/>
        <dbReference type="ChEBI" id="CHEBI:61388"/>
        <dbReference type="EC" id="2.4.1.227"/>
    </reaction>
</comment>